<dbReference type="GO" id="GO:0046872">
    <property type="term" value="F:metal ion binding"/>
    <property type="evidence" value="ECO:0007669"/>
    <property type="project" value="UniProtKB-KW"/>
</dbReference>
<dbReference type="SUPFAM" id="SSF69572">
    <property type="entry name" value="Activating enzymes of the ubiquitin-like proteins"/>
    <property type="match status" value="1"/>
</dbReference>
<dbReference type="InterPro" id="IPR042449">
    <property type="entry name" value="Ub-E1_IAD_1"/>
</dbReference>
<dbReference type="Gene3D" id="3.50.50.80">
    <property type="entry name" value="Ubiquitin-activating enzyme E1, inactive adenylation domain, subdomain 1"/>
    <property type="match status" value="1"/>
</dbReference>
<evidence type="ECO:0000313" key="16">
    <source>
        <dbReference type="EMBL" id="AMD22009.1"/>
    </source>
</evidence>
<dbReference type="GeneID" id="28725334"/>
<dbReference type="OrthoDB" id="10255449at2759"/>
<dbReference type="RefSeq" id="XP_017989005.1">
    <property type="nucleotide sequence ID" value="XM_018133832.1"/>
</dbReference>
<dbReference type="Pfam" id="PF00899">
    <property type="entry name" value="ThiF"/>
    <property type="match status" value="1"/>
</dbReference>
<evidence type="ECO:0000256" key="4">
    <source>
        <dbReference type="ARBA" id="ARBA00022741"/>
    </source>
</evidence>
<dbReference type="InterPro" id="IPR033127">
    <property type="entry name" value="UBQ-activ_enz_E1_Cys_AS"/>
</dbReference>
<evidence type="ECO:0000256" key="10">
    <source>
        <dbReference type="PIRSR" id="PIRSR039133-1"/>
    </source>
</evidence>
<feature type="binding site" evidence="11">
    <location>
        <begin position="120"/>
        <end position="125"/>
    </location>
    <ligand>
        <name>ATP</name>
        <dbReference type="ChEBI" id="CHEBI:30616"/>
    </ligand>
</feature>
<dbReference type="GO" id="GO:0019948">
    <property type="term" value="F:SUMO activating enzyme activity"/>
    <property type="evidence" value="ECO:0007669"/>
    <property type="project" value="UniProtKB-UniRule"/>
</dbReference>
<gene>
    <name evidence="16" type="ORF">AW171_hschr74013</name>
</gene>
<evidence type="ECO:0000256" key="6">
    <source>
        <dbReference type="ARBA" id="ARBA00022833"/>
    </source>
</evidence>
<feature type="binding site" evidence="11">
    <location>
        <position position="75"/>
    </location>
    <ligand>
        <name>ATP</name>
        <dbReference type="ChEBI" id="CHEBI:30616"/>
    </ligand>
</feature>
<evidence type="ECO:0000259" key="15">
    <source>
        <dbReference type="Pfam" id="PF00899"/>
    </source>
</evidence>
<keyword evidence="5 9" id="KW-0833">Ubl conjugation pathway</keyword>
<feature type="binding site" evidence="12">
    <location>
        <position position="426"/>
    </location>
    <ligand>
        <name>Zn(2+)</name>
        <dbReference type="ChEBI" id="CHEBI:29105"/>
    </ligand>
</feature>
<dbReference type="GO" id="GO:0031510">
    <property type="term" value="C:SUMO activating enzyme complex"/>
    <property type="evidence" value="ECO:0007669"/>
    <property type="project" value="UniProtKB-UniRule"/>
</dbReference>
<feature type="binding site" evidence="12">
    <location>
        <position position="423"/>
    </location>
    <ligand>
        <name>Zn(2+)</name>
        <dbReference type="ChEBI" id="CHEBI:29105"/>
    </ligand>
</feature>
<evidence type="ECO:0000256" key="5">
    <source>
        <dbReference type="ARBA" id="ARBA00022786"/>
    </source>
</evidence>
<dbReference type="PROSITE" id="PS51257">
    <property type="entry name" value="PROKAR_LIPOPROTEIN"/>
    <property type="match status" value="1"/>
</dbReference>
<evidence type="ECO:0000256" key="11">
    <source>
        <dbReference type="PIRSR" id="PIRSR039133-2"/>
    </source>
</evidence>
<proteinExistence type="inferred from homology"/>
<sequence>MRANGLSQIVGNDQCERIRGMRILLVGAGGIGCEMLKNLILVGFGEIHVVDLDTIDLSNLNRQFLFRHRDVKKPKVTTAVEAVKHFSDSKLVAHQGNIMDGEQFPLSWFGMFDVIFNALDNLAARRHVNRMVQFLGTPLLESGTAGFDGYIQPLIPGKTECFDCTAKETPKTFPVCTIRSTPSTPLHCIVWAKNFLFQQLFSGVTEDIDTEDNSEELERIRQESKELGELQQWISSGDMSKIDDIVRKLFVEDIKKLLAIENLWRTRVKPEPLTNFSIGKDHSCDNLNEVWSLQQNLNKFVAVTEVLMERMKNEPSIEFDKDDVDTLLFVATAANIRAHIFHIPLKSVFDIKQIAGNIIPAIVSTNAIIAGLSSLVSLRVLNMLKIIDNDPLKIPMSFTAKASNISTNRYLSSPLLSPPNPECAVCMHYQRAVLKLNKKIWKELTLGKLNTSIQETYGFSEEVSILDSSTNRLLFDYDFDSLKDSTLEKLNLSTGSILAISDELVNEDDNTTRKPIEIYIEISDEAGEFTLPALPMMRIVQKEEEEAQNQTGDNEETSKGTDHVIANDGTITIDDEDDNNDDDKDSKHTVGRKRSLNLFSESEPKRTRPTPGNEHSTIILD</sequence>
<dbReference type="InterPro" id="IPR035985">
    <property type="entry name" value="Ubiquitin-activating_enz"/>
</dbReference>
<dbReference type="GO" id="GO:0005737">
    <property type="term" value="C:cytoplasm"/>
    <property type="evidence" value="ECO:0007669"/>
    <property type="project" value="TreeGrafter"/>
</dbReference>
<comment type="similarity">
    <text evidence="2 9">Belongs to the ubiquitin-activating E1 family.</text>
</comment>
<dbReference type="Proteomes" id="UP000243052">
    <property type="component" value="Chromosome vii"/>
</dbReference>
<dbReference type="GO" id="GO:0005524">
    <property type="term" value="F:ATP binding"/>
    <property type="evidence" value="ECO:0007669"/>
    <property type="project" value="UniProtKB-UniRule"/>
</dbReference>
<dbReference type="EMBL" id="CP014247">
    <property type="protein sequence ID" value="AMD22009.1"/>
    <property type="molecule type" value="Genomic_DNA"/>
</dbReference>
<dbReference type="InterPro" id="IPR030661">
    <property type="entry name" value="Uba2"/>
</dbReference>
<keyword evidence="17" id="KW-1185">Reference proteome</keyword>
<dbReference type="InterPro" id="IPR000594">
    <property type="entry name" value="ThiF_NAD_FAD-bd"/>
</dbReference>
<evidence type="ECO:0000256" key="12">
    <source>
        <dbReference type="PIRSR" id="PIRSR039133-3"/>
    </source>
</evidence>
<organism evidence="16 17">
    <name type="scientific">Eremothecium sinecaudum</name>
    <dbReference type="NCBI Taxonomy" id="45286"/>
    <lineage>
        <taxon>Eukaryota</taxon>
        <taxon>Fungi</taxon>
        <taxon>Dikarya</taxon>
        <taxon>Ascomycota</taxon>
        <taxon>Saccharomycotina</taxon>
        <taxon>Saccharomycetes</taxon>
        <taxon>Saccharomycetales</taxon>
        <taxon>Saccharomycetaceae</taxon>
        <taxon>Eremothecium</taxon>
    </lineage>
</organism>
<dbReference type="PANTHER" id="PTHR10953:SF5">
    <property type="entry name" value="SUMO-ACTIVATING ENZYME SUBUNIT 2"/>
    <property type="match status" value="1"/>
</dbReference>
<dbReference type="GO" id="GO:0016925">
    <property type="term" value="P:protein sumoylation"/>
    <property type="evidence" value="ECO:0007669"/>
    <property type="project" value="UniProtKB-UniRule"/>
</dbReference>
<accession>A0A0X8HV15</accession>
<comment type="pathway">
    <text evidence="1 9">Protein modification; protein sumoylation.</text>
</comment>
<dbReference type="FunFam" id="3.50.50.80:FF:000004">
    <property type="entry name" value="Ubiquitin-activating enzyme E1-like"/>
    <property type="match status" value="1"/>
</dbReference>
<dbReference type="STRING" id="45286.A0A0X8HV15"/>
<feature type="active site" description="Glycyl thioester intermediate" evidence="10 13">
    <location>
        <position position="176"/>
    </location>
</feature>
<keyword evidence="7 9" id="KW-0067">ATP-binding</keyword>
<name>A0A0X8HV15_9SACH</name>
<evidence type="ECO:0000256" key="13">
    <source>
        <dbReference type="PROSITE-ProRule" id="PRU10132"/>
    </source>
</evidence>
<keyword evidence="6 9" id="KW-0862">Zinc</keyword>
<dbReference type="InterPro" id="IPR045886">
    <property type="entry name" value="ThiF/MoeB/HesA"/>
</dbReference>
<evidence type="ECO:0000256" key="9">
    <source>
        <dbReference type="PIRNR" id="PIRNR039133"/>
    </source>
</evidence>
<feature type="compositionally biased region" description="Acidic residues" evidence="14">
    <location>
        <begin position="573"/>
        <end position="583"/>
    </location>
</feature>
<dbReference type="PIRSF" id="PIRSF039133">
    <property type="entry name" value="SUMO_E1B"/>
    <property type="match status" value="1"/>
</dbReference>
<evidence type="ECO:0000256" key="7">
    <source>
        <dbReference type="ARBA" id="ARBA00022840"/>
    </source>
</evidence>
<dbReference type="Gene3D" id="3.10.290.20">
    <property type="entry name" value="Ubiquitin-like 2 activating enzyme e1b. Chain: B, domain 3"/>
    <property type="match status" value="1"/>
</dbReference>
<dbReference type="AlphaFoldDB" id="A0A0X8HV15"/>
<feature type="binding site" evidence="11">
    <location>
        <begin position="59"/>
        <end position="62"/>
    </location>
    <ligand>
        <name>ATP</name>
        <dbReference type="ChEBI" id="CHEBI:30616"/>
    </ligand>
</feature>
<feature type="binding site" evidence="12">
    <location>
        <position position="161"/>
    </location>
    <ligand>
        <name>Zn(2+)</name>
        <dbReference type="ChEBI" id="CHEBI:29105"/>
    </ligand>
</feature>
<dbReference type="Gene3D" id="1.10.10.520">
    <property type="entry name" value="Ubiquitin activating enzymes (Uba3). Chain: B, domain 2"/>
    <property type="match status" value="1"/>
</dbReference>
<dbReference type="InterPro" id="IPR023318">
    <property type="entry name" value="Ub_act_enz_dom_a_sf"/>
</dbReference>
<comment type="subunit">
    <text evidence="9">Heterodimer.</text>
</comment>
<evidence type="ECO:0000256" key="1">
    <source>
        <dbReference type="ARBA" id="ARBA00004718"/>
    </source>
</evidence>
<feature type="domain" description="THIF-type NAD/FAD binding fold" evidence="15">
    <location>
        <begin position="8"/>
        <end position="424"/>
    </location>
</feature>
<reference evidence="16 17" key="1">
    <citation type="submission" date="2016-01" db="EMBL/GenBank/DDBJ databases">
        <title>Genome sequence of the yeast Holleya sinecauda.</title>
        <authorList>
            <person name="Dietrich F.S."/>
        </authorList>
    </citation>
    <scope>NUCLEOTIDE SEQUENCE [LARGE SCALE GENOMIC DNA]</scope>
    <source>
        <strain evidence="16 17">ATCC 58844</strain>
    </source>
</reference>
<dbReference type="UniPathway" id="UPA00886"/>
<evidence type="ECO:0000256" key="8">
    <source>
        <dbReference type="ARBA" id="ARBA00073512"/>
    </source>
</evidence>
<evidence type="ECO:0000256" key="3">
    <source>
        <dbReference type="ARBA" id="ARBA00022723"/>
    </source>
</evidence>
<keyword evidence="4 9" id="KW-0547">Nucleotide-binding</keyword>
<feature type="binding site" evidence="12">
    <location>
        <position position="164"/>
    </location>
    <ligand>
        <name>Zn(2+)</name>
        <dbReference type="ChEBI" id="CHEBI:29105"/>
    </ligand>
</feature>
<feature type="binding site" evidence="11">
    <location>
        <begin position="27"/>
        <end position="32"/>
    </location>
    <ligand>
        <name>ATP</name>
        <dbReference type="ChEBI" id="CHEBI:30616"/>
    </ligand>
</feature>
<feature type="region of interest" description="Disordered" evidence="14">
    <location>
        <begin position="543"/>
        <end position="621"/>
    </location>
</feature>
<dbReference type="PROSITE" id="PS00865">
    <property type="entry name" value="UBIQUITIN_ACTIVAT_2"/>
    <property type="match status" value="1"/>
</dbReference>
<protein>
    <recommendedName>
        <fullName evidence="8 9">Ubiquitin-activating enzyme E1-like</fullName>
    </recommendedName>
</protein>
<evidence type="ECO:0000256" key="14">
    <source>
        <dbReference type="SAM" id="MobiDB-lite"/>
    </source>
</evidence>
<feature type="binding site" evidence="11">
    <location>
        <position position="51"/>
    </location>
    <ligand>
        <name>ATP</name>
        <dbReference type="ChEBI" id="CHEBI:30616"/>
    </ligand>
</feature>
<evidence type="ECO:0000313" key="17">
    <source>
        <dbReference type="Proteomes" id="UP000243052"/>
    </source>
</evidence>
<dbReference type="PANTHER" id="PTHR10953">
    <property type="entry name" value="UBIQUITIN-ACTIVATING ENZYME E1"/>
    <property type="match status" value="1"/>
</dbReference>
<evidence type="ECO:0000256" key="2">
    <source>
        <dbReference type="ARBA" id="ARBA00005673"/>
    </source>
</evidence>
<keyword evidence="3 9" id="KW-0479">Metal-binding</keyword>